<dbReference type="SMART" id="SM00248">
    <property type="entry name" value="ANK"/>
    <property type="match status" value="2"/>
</dbReference>
<feature type="repeat" description="ANK" evidence="3">
    <location>
        <begin position="140"/>
        <end position="172"/>
    </location>
</feature>
<dbReference type="Pfam" id="PF12796">
    <property type="entry name" value="Ank_2"/>
    <property type="match status" value="1"/>
</dbReference>
<dbReference type="PATRIC" id="fig|394.7.peg.5698"/>
<dbReference type="SUPFAM" id="SSF48403">
    <property type="entry name" value="Ankyrin repeat"/>
    <property type="match status" value="1"/>
</dbReference>
<dbReference type="KEGG" id="rhi:NGR_c28620"/>
<dbReference type="InterPro" id="IPR002110">
    <property type="entry name" value="Ankyrin_rpt"/>
</dbReference>
<dbReference type="HOGENOM" id="CLU_1359500_0_0_5"/>
<evidence type="ECO:0000313" key="6">
    <source>
        <dbReference type="Proteomes" id="UP000001054"/>
    </source>
</evidence>
<protein>
    <submittedName>
        <fullName evidence="5">Uncharacterized protein</fullName>
    </submittedName>
</protein>
<dbReference type="RefSeq" id="WP_012709363.1">
    <property type="nucleotide sequence ID" value="NC_012587.1"/>
</dbReference>
<evidence type="ECO:0000256" key="1">
    <source>
        <dbReference type="ARBA" id="ARBA00022737"/>
    </source>
</evidence>
<keyword evidence="4" id="KW-0472">Membrane</keyword>
<dbReference type="PROSITE" id="PS50088">
    <property type="entry name" value="ANK_REPEAT"/>
    <property type="match status" value="2"/>
</dbReference>
<proteinExistence type="predicted"/>
<dbReference type="EMBL" id="CP001389">
    <property type="protein sequence ID" value="ACP26608.1"/>
    <property type="molecule type" value="Genomic_DNA"/>
</dbReference>
<dbReference type="InterPro" id="IPR050776">
    <property type="entry name" value="Ank_Repeat/CDKN_Inhibitor"/>
</dbReference>
<evidence type="ECO:0000256" key="4">
    <source>
        <dbReference type="SAM" id="Phobius"/>
    </source>
</evidence>
<keyword evidence="4" id="KW-1133">Transmembrane helix</keyword>
<dbReference type="OrthoDB" id="176845at2"/>
<dbReference type="Proteomes" id="UP000001054">
    <property type="component" value="Chromosome"/>
</dbReference>
<organism evidence="5 6">
    <name type="scientific">Sinorhizobium fredii (strain NBRC 101917 / NGR234)</name>
    <dbReference type="NCBI Taxonomy" id="394"/>
    <lineage>
        <taxon>Bacteria</taxon>
        <taxon>Pseudomonadati</taxon>
        <taxon>Pseudomonadota</taxon>
        <taxon>Alphaproteobacteria</taxon>
        <taxon>Hyphomicrobiales</taxon>
        <taxon>Rhizobiaceae</taxon>
        <taxon>Sinorhizobium/Ensifer group</taxon>
        <taxon>Sinorhizobium</taxon>
    </lineage>
</organism>
<dbReference type="Gene3D" id="1.25.40.20">
    <property type="entry name" value="Ankyrin repeat-containing domain"/>
    <property type="match status" value="1"/>
</dbReference>
<dbReference type="PANTHER" id="PTHR24201">
    <property type="entry name" value="ANK_REP_REGION DOMAIN-CONTAINING PROTEIN"/>
    <property type="match status" value="1"/>
</dbReference>
<dbReference type="eggNOG" id="COG0666">
    <property type="taxonomic scope" value="Bacteria"/>
</dbReference>
<keyword evidence="1" id="KW-0677">Repeat</keyword>
<feature type="repeat" description="ANK" evidence="3">
    <location>
        <begin position="107"/>
        <end position="139"/>
    </location>
</feature>
<feature type="transmembrane region" description="Helical" evidence="4">
    <location>
        <begin position="7"/>
        <end position="26"/>
    </location>
</feature>
<evidence type="ECO:0000313" key="5">
    <source>
        <dbReference type="EMBL" id="ACP26608.1"/>
    </source>
</evidence>
<accession>C3MIP5</accession>
<dbReference type="PROSITE" id="PS50297">
    <property type="entry name" value="ANK_REP_REGION"/>
    <property type="match status" value="1"/>
</dbReference>
<evidence type="ECO:0000256" key="2">
    <source>
        <dbReference type="ARBA" id="ARBA00023043"/>
    </source>
</evidence>
<keyword evidence="4" id="KW-0812">Transmembrane</keyword>
<keyword evidence="2 3" id="KW-0040">ANK repeat</keyword>
<dbReference type="AlphaFoldDB" id="C3MIP5"/>
<gene>
    <name evidence="5" type="ordered locus">NGR_c28620</name>
</gene>
<dbReference type="InterPro" id="IPR036770">
    <property type="entry name" value="Ankyrin_rpt-contain_sf"/>
</dbReference>
<name>C3MIP5_SINFN</name>
<keyword evidence="6" id="KW-1185">Reference proteome</keyword>
<dbReference type="STRING" id="394.NGR_c28620"/>
<evidence type="ECO:0000256" key="3">
    <source>
        <dbReference type="PROSITE-ProRule" id="PRU00023"/>
    </source>
</evidence>
<reference evidence="5 6" key="1">
    <citation type="journal article" date="2009" name="Appl. Environ. Microbiol.">
        <title>Rhizobium sp. strain NGR234 possesses a remarkable number of secretion systems.</title>
        <authorList>
            <person name="Schmeisser C."/>
            <person name="Liesegang H."/>
            <person name="Krysciak D."/>
            <person name="Bakkou N."/>
            <person name="Le Quere A."/>
            <person name="Wollherr A."/>
            <person name="Heinemeyer I."/>
            <person name="Morgenstern B."/>
            <person name="Pommerening-Roeser A."/>
            <person name="Flores M."/>
            <person name="Palacios R."/>
            <person name="Brenner S."/>
            <person name="Gottschalk G."/>
            <person name="Schmitz R.A."/>
            <person name="Broughton W.J."/>
            <person name="Perret X."/>
            <person name="Strittmatter A.W."/>
            <person name="Streit W.R."/>
        </authorList>
    </citation>
    <scope>NUCLEOTIDE SEQUENCE [LARGE SCALE GENOMIC DNA]</scope>
    <source>
        <strain evidence="6">NBRC 101917 / NGR234</strain>
    </source>
</reference>
<sequence>MKKFSVIAGRVLVALVSSWLIAFVYFTRPWILPVSIADGVCSGNPVGVYRRITMGDNVKSHNSEWQLDGIPLFLYYDNTGCKKPFSDPLLGTILFGNGADIHQVTGSGYSLVMLVSAENNVADLRYLLEKGANPNAQDSEGETALMIAARLANLDAARLLMRYGADPRLVSKSGKTAADLAGERGRNALIDLLERSASMQE</sequence>